<dbReference type="EC" id="4.2.3.1" evidence="5"/>
<keyword evidence="10" id="KW-0456">Lyase</keyword>
<dbReference type="AlphaFoldDB" id="A0A9W9KS36"/>
<evidence type="ECO:0000259" key="14">
    <source>
        <dbReference type="Pfam" id="PF14821"/>
    </source>
</evidence>
<evidence type="ECO:0000256" key="1">
    <source>
        <dbReference type="ARBA" id="ARBA00001933"/>
    </source>
</evidence>
<feature type="modified residue" description="N6-(pyridoxal phosphate)lysine" evidence="12">
    <location>
        <position position="121"/>
    </location>
</feature>
<evidence type="ECO:0000256" key="2">
    <source>
        <dbReference type="ARBA" id="ARBA00003648"/>
    </source>
</evidence>
<keyword evidence="8" id="KW-0791">Threonine biosynthesis</keyword>
<evidence type="ECO:0000313" key="15">
    <source>
        <dbReference type="EMBL" id="KAJ5115876.1"/>
    </source>
</evidence>
<protein>
    <recommendedName>
        <fullName evidence="6">Threonine synthase</fullName>
        <ecNumber evidence="5">4.2.3.1</ecNumber>
    </recommendedName>
</protein>
<evidence type="ECO:0000256" key="8">
    <source>
        <dbReference type="ARBA" id="ARBA00022697"/>
    </source>
</evidence>
<dbReference type="InterPro" id="IPR037158">
    <property type="entry name" value="Thr_synth_N_sf"/>
</dbReference>
<dbReference type="GO" id="GO:0004795">
    <property type="term" value="F:threonine synthase activity"/>
    <property type="evidence" value="ECO:0007669"/>
    <property type="project" value="UniProtKB-EC"/>
</dbReference>
<dbReference type="InterPro" id="IPR001926">
    <property type="entry name" value="TrpB-like_PALP"/>
</dbReference>
<dbReference type="OrthoDB" id="5203861at2759"/>
<reference evidence="15" key="2">
    <citation type="journal article" date="2023" name="IMA Fungus">
        <title>Comparative genomic study of the Penicillium genus elucidates a diverse pangenome and 15 lateral gene transfer events.</title>
        <authorList>
            <person name="Petersen C."/>
            <person name="Sorensen T."/>
            <person name="Nielsen M.R."/>
            <person name="Sondergaard T.E."/>
            <person name="Sorensen J.L."/>
            <person name="Fitzpatrick D.A."/>
            <person name="Frisvad J.C."/>
            <person name="Nielsen K.L."/>
        </authorList>
    </citation>
    <scope>NUCLEOTIDE SEQUENCE</scope>
    <source>
        <strain evidence="15">IBT 30069</strain>
    </source>
</reference>
<comment type="catalytic activity">
    <reaction evidence="11">
        <text>O-phospho-L-homoserine + H2O = L-threonine + phosphate</text>
        <dbReference type="Rhea" id="RHEA:10840"/>
        <dbReference type="ChEBI" id="CHEBI:15377"/>
        <dbReference type="ChEBI" id="CHEBI:43474"/>
        <dbReference type="ChEBI" id="CHEBI:57590"/>
        <dbReference type="ChEBI" id="CHEBI:57926"/>
        <dbReference type="EC" id="4.2.3.1"/>
    </reaction>
    <physiologicalReaction direction="left-to-right" evidence="11">
        <dbReference type="Rhea" id="RHEA:10841"/>
    </physiologicalReaction>
</comment>
<dbReference type="SUPFAM" id="SSF53686">
    <property type="entry name" value="Tryptophan synthase beta subunit-like PLP-dependent enzymes"/>
    <property type="match status" value="1"/>
</dbReference>
<dbReference type="GO" id="GO:0009088">
    <property type="term" value="P:threonine biosynthetic process"/>
    <property type="evidence" value="ECO:0007669"/>
    <property type="project" value="UniProtKB-KW"/>
</dbReference>
<dbReference type="Pfam" id="PF24857">
    <property type="entry name" value="THR4_C"/>
    <property type="match status" value="1"/>
</dbReference>
<evidence type="ECO:0000256" key="10">
    <source>
        <dbReference type="ARBA" id="ARBA00023239"/>
    </source>
</evidence>
<evidence type="ECO:0000256" key="11">
    <source>
        <dbReference type="ARBA" id="ARBA00050436"/>
    </source>
</evidence>
<comment type="caution">
    <text evidence="15">The sequence shown here is derived from an EMBL/GenBank/DDBJ whole genome shotgun (WGS) entry which is preliminary data.</text>
</comment>
<dbReference type="Gene3D" id="3.40.50.1100">
    <property type="match status" value="2"/>
</dbReference>
<comment type="cofactor">
    <cofactor evidence="1 12">
        <name>pyridoxal 5'-phosphate</name>
        <dbReference type="ChEBI" id="CHEBI:597326"/>
    </cofactor>
</comment>
<evidence type="ECO:0000313" key="16">
    <source>
        <dbReference type="Proteomes" id="UP001149165"/>
    </source>
</evidence>
<evidence type="ECO:0000256" key="7">
    <source>
        <dbReference type="ARBA" id="ARBA00022605"/>
    </source>
</evidence>
<evidence type="ECO:0000256" key="5">
    <source>
        <dbReference type="ARBA" id="ARBA00013028"/>
    </source>
</evidence>
<dbReference type="FunFam" id="3.40.50.1100:FF:000046">
    <property type="entry name" value="THR4p Threonine synthase"/>
    <property type="match status" value="1"/>
</dbReference>
<dbReference type="PANTHER" id="PTHR42690:SF1">
    <property type="entry name" value="THREONINE SYNTHASE-LIKE 2"/>
    <property type="match status" value="1"/>
</dbReference>
<keyword evidence="9 12" id="KW-0663">Pyridoxal phosphate</keyword>
<reference evidence="15" key="1">
    <citation type="submission" date="2022-11" db="EMBL/GenBank/DDBJ databases">
        <authorList>
            <person name="Petersen C."/>
        </authorList>
    </citation>
    <scope>NUCLEOTIDE SEQUENCE</scope>
    <source>
        <strain evidence="15">IBT 30069</strain>
    </source>
</reference>
<dbReference type="PANTHER" id="PTHR42690">
    <property type="entry name" value="THREONINE SYNTHASE FAMILY MEMBER"/>
    <property type="match status" value="1"/>
</dbReference>
<dbReference type="InterPro" id="IPR036052">
    <property type="entry name" value="TrpB-like_PALP_sf"/>
</dbReference>
<evidence type="ECO:0000259" key="13">
    <source>
        <dbReference type="Pfam" id="PF00291"/>
    </source>
</evidence>
<dbReference type="InterPro" id="IPR029144">
    <property type="entry name" value="Thr_synth_N"/>
</dbReference>
<evidence type="ECO:0000256" key="6">
    <source>
        <dbReference type="ARBA" id="ARBA00018679"/>
    </source>
</evidence>
<dbReference type="GO" id="GO:0030170">
    <property type="term" value="F:pyridoxal phosphate binding"/>
    <property type="evidence" value="ECO:0007669"/>
    <property type="project" value="InterPro"/>
</dbReference>
<dbReference type="Proteomes" id="UP001149165">
    <property type="component" value="Unassembled WGS sequence"/>
</dbReference>
<keyword evidence="7" id="KW-0028">Amino-acid biosynthesis</keyword>
<dbReference type="EMBL" id="JAPQKH010000001">
    <property type="protein sequence ID" value="KAJ5115876.1"/>
    <property type="molecule type" value="Genomic_DNA"/>
</dbReference>
<evidence type="ECO:0000256" key="9">
    <source>
        <dbReference type="ARBA" id="ARBA00022898"/>
    </source>
</evidence>
<dbReference type="InterPro" id="IPR000634">
    <property type="entry name" value="Ser/Thr_deHydtase_PyrdxlP-BS"/>
</dbReference>
<dbReference type="PROSITE" id="PS00165">
    <property type="entry name" value="DEHYDRATASE_SER_THR"/>
    <property type="match status" value="1"/>
</dbReference>
<dbReference type="CDD" id="cd01560">
    <property type="entry name" value="Thr-synth_2"/>
    <property type="match status" value="1"/>
</dbReference>
<sequence>MAPTLSQKYLSTRGAEYGLSFEDVVLQGLAKDGGLFIPEEIPSLPASWETEWADLSFEELAFRLQSNFISESEIPSDDLRDIINRSYATFHHPQRTPLVDLDGKNNLHLLELFHGQTRAFKDVALAYLGNLFEYFLVRKNEGKTGKDRLHLTVVGATSGDTGSAAISGLRGKKDCSVFILFPEGRTSPIQRLQMITVCDANVHNLAVQGTFDNCQDTVKALFADPKMNAEHHLAAVNSINWARILAQITYYFYAYFQLKKSPGYNKEKLRIVVPSGNFGDILAGWFAKQMGLPADKLVIATNENDILDRFFRNDGHYTKKALGAPADAEDVKETHSPAMDILVSSNFERLLWFLAYQTNNGSTAEERRGHACENVSSWLNDLKSKGGFQVPSAVLEAAKAEFESERVSNDETISTIRETFSSCFPTNSGESSPKSSKTGGYVLDPHTAVGIAASRRSIQRNPGVHHISLSTAHPAKFADAVDLALGGKEGYSFSEILPEDFIGLEKRETRVTDVPAGTTWEGIRDLVIAEVDQELQGQR</sequence>
<dbReference type="InterPro" id="IPR051166">
    <property type="entry name" value="Threonine_Synthase"/>
</dbReference>
<dbReference type="InterPro" id="IPR004450">
    <property type="entry name" value="Thr_synthase-like"/>
</dbReference>
<dbReference type="Gene3D" id="3.90.1380.10">
    <property type="entry name" value="Threonine synthase, N-terminal domain"/>
    <property type="match status" value="1"/>
</dbReference>
<evidence type="ECO:0000256" key="3">
    <source>
        <dbReference type="ARBA" id="ARBA00004979"/>
    </source>
</evidence>
<name>A0A9W9KS36_9EURO</name>
<dbReference type="NCBIfam" id="TIGR00260">
    <property type="entry name" value="thrC"/>
    <property type="match status" value="1"/>
</dbReference>
<evidence type="ECO:0000256" key="4">
    <source>
        <dbReference type="ARBA" id="ARBA00005517"/>
    </source>
</evidence>
<keyword evidence="16" id="KW-1185">Reference proteome</keyword>
<organism evidence="15 16">
    <name type="scientific">Penicillium angulare</name>
    <dbReference type="NCBI Taxonomy" id="116970"/>
    <lineage>
        <taxon>Eukaryota</taxon>
        <taxon>Fungi</taxon>
        <taxon>Dikarya</taxon>
        <taxon>Ascomycota</taxon>
        <taxon>Pezizomycotina</taxon>
        <taxon>Eurotiomycetes</taxon>
        <taxon>Eurotiomycetidae</taxon>
        <taxon>Eurotiales</taxon>
        <taxon>Aspergillaceae</taxon>
        <taxon>Penicillium</taxon>
    </lineage>
</organism>
<dbReference type="FunFam" id="3.90.1380.10:FF:000003">
    <property type="entry name" value="THR4p Threonine synthase"/>
    <property type="match status" value="1"/>
</dbReference>
<comment type="pathway">
    <text evidence="3">Amino-acid biosynthesis; L-threonine biosynthesis; L-threonine from L-aspartate: step 5/5.</text>
</comment>
<dbReference type="Pfam" id="PF00291">
    <property type="entry name" value="PALP"/>
    <property type="match status" value="1"/>
</dbReference>
<feature type="domain" description="Tryptophan synthase beta chain-like PALP" evidence="13">
    <location>
        <begin position="92"/>
        <end position="320"/>
    </location>
</feature>
<evidence type="ECO:0000256" key="12">
    <source>
        <dbReference type="PIRSR" id="PIRSR604450-51"/>
    </source>
</evidence>
<dbReference type="Pfam" id="PF14821">
    <property type="entry name" value="Thr_synth_N"/>
    <property type="match status" value="1"/>
</dbReference>
<comment type="similarity">
    <text evidence="4">Belongs to the threonine synthase family.</text>
</comment>
<comment type="function">
    <text evidence="2">Catalyzes the gamma-elimination of phosphate from L-phosphohomoserine and the beta-addition of water to produce L-threonine.</text>
</comment>
<feature type="domain" description="Threonine synthase N-terminal" evidence="14">
    <location>
        <begin position="8"/>
        <end position="87"/>
    </location>
</feature>
<proteinExistence type="inferred from homology"/>
<gene>
    <name evidence="15" type="ORF">N7456_000224</name>
</gene>
<accession>A0A9W9KS36</accession>